<proteinExistence type="predicted"/>
<gene>
    <name evidence="3" type="ORF">HGO97_011725</name>
</gene>
<evidence type="ECO:0000259" key="2">
    <source>
        <dbReference type="PROSITE" id="PS50835"/>
    </source>
</evidence>
<comment type="caution">
    <text evidence="3">The sequence shown here is derived from an EMBL/GenBank/DDBJ whole genome shotgun (WGS) entry which is preliminary data.</text>
</comment>
<name>A0ABS6D4L1_9FIRM</name>
<dbReference type="PROSITE" id="PS50835">
    <property type="entry name" value="IG_LIKE"/>
    <property type="match status" value="1"/>
</dbReference>
<organism evidence="3 4">
    <name type="scientific">Faecalicatena faecalis</name>
    <dbReference type="NCBI Taxonomy" id="2726362"/>
    <lineage>
        <taxon>Bacteria</taxon>
        <taxon>Bacillati</taxon>
        <taxon>Bacillota</taxon>
        <taxon>Clostridia</taxon>
        <taxon>Lachnospirales</taxon>
        <taxon>Lachnospiraceae</taxon>
        <taxon>Faecalicatena</taxon>
    </lineage>
</organism>
<dbReference type="PANTHER" id="PTHR24637:SF417">
    <property type="entry name" value="COL_CUTICLE_N DOMAIN-CONTAINING PROTEIN"/>
    <property type="match status" value="1"/>
</dbReference>
<dbReference type="NCBIfam" id="TIGR01665">
    <property type="entry name" value="put_anti_recept"/>
    <property type="match status" value="1"/>
</dbReference>
<dbReference type="InterPro" id="IPR007119">
    <property type="entry name" value="Phage_tail_spike_N"/>
</dbReference>
<dbReference type="PANTHER" id="PTHR24637">
    <property type="entry name" value="COLLAGEN"/>
    <property type="match status" value="1"/>
</dbReference>
<dbReference type="RefSeq" id="WP_216241861.1">
    <property type="nucleotide sequence ID" value="NZ_JABACJ020000010.1"/>
</dbReference>
<feature type="region of interest" description="Disordered" evidence="1">
    <location>
        <begin position="746"/>
        <end position="789"/>
    </location>
</feature>
<dbReference type="EMBL" id="JABACJ020000010">
    <property type="protein sequence ID" value="MBU3876480.1"/>
    <property type="molecule type" value="Genomic_DNA"/>
</dbReference>
<dbReference type="Pfam" id="PF06605">
    <property type="entry name" value="Prophage_tail"/>
    <property type="match status" value="1"/>
</dbReference>
<dbReference type="InterPro" id="IPR007110">
    <property type="entry name" value="Ig-like_dom"/>
</dbReference>
<dbReference type="Pfam" id="PF01391">
    <property type="entry name" value="Collagen"/>
    <property type="match status" value="1"/>
</dbReference>
<evidence type="ECO:0000256" key="1">
    <source>
        <dbReference type="SAM" id="MobiDB-lite"/>
    </source>
</evidence>
<protein>
    <submittedName>
        <fullName evidence="3">Phage tail protein</fullName>
    </submittedName>
</protein>
<reference evidence="3 4" key="1">
    <citation type="submission" date="2021-06" db="EMBL/GenBank/DDBJ databases">
        <title>Faecalicatena sp. nov. isolated from porcine feces.</title>
        <authorList>
            <person name="Oh B.S."/>
            <person name="Lee J.H."/>
        </authorList>
    </citation>
    <scope>NUCLEOTIDE SEQUENCE [LARGE SCALE GENOMIC DNA]</scope>
    <source>
        <strain evidence="3 4">AGMB00832</strain>
    </source>
</reference>
<feature type="compositionally biased region" description="Basic and acidic residues" evidence="1">
    <location>
        <begin position="752"/>
        <end position="763"/>
    </location>
</feature>
<evidence type="ECO:0000313" key="3">
    <source>
        <dbReference type="EMBL" id="MBU3876480.1"/>
    </source>
</evidence>
<dbReference type="InterPro" id="IPR008160">
    <property type="entry name" value="Collagen"/>
</dbReference>
<keyword evidence="4" id="KW-1185">Reference proteome</keyword>
<feature type="domain" description="Ig-like" evidence="2">
    <location>
        <begin position="375"/>
        <end position="475"/>
    </location>
</feature>
<dbReference type="InterPro" id="IPR010572">
    <property type="entry name" value="Tail_dom"/>
</dbReference>
<dbReference type="Proteomes" id="UP000723714">
    <property type="component" value="Unassembled WGS sequence"/>
</dbReference>
<evidence type="ECO:0000313" key="4">
    <source>
        <dbReference type="Proteomes" id="UP000723714"/>
    </source>
</evidence>
<sequence length="1112" mass="123913">MENIRIAVLNTYDKVCTFLDNTVPDAMHYYEDELHQYLKGSANTYTFKTDSKHTDAEYLAEGNKLAFRYRNQDYYLNIMRVTCTESEIEVEAYSLNFELLNEQKEAYKASSAMTFQQYLNIFDYEKVVTLGINEVSNQSVKYEWTGTETMLARIFSLAEVFHAEVEFVPKLNADYSLNSIVLNVYKEHTDTVQGVGTDRTDTILRYGKNVSGITKTSDITELYTAIRPTGKDGLTVSSINRTEYDSQGNVEYICPAGKRNIYAVQARDRFPSNLLANENERYIAQIWDCDTDNVNDLYEQALAELKKNCVPQVSYEVDGYFDTNIGDTVTIVDQEYTPELYLEARVTEQQRSFTDPSNNKTTFSNFKELQSQIDPALVQKMNEIIAANKVYTCSILSDNGIVFRNGEGITTLTALVMDVGKDMTDSLTIRWMKNGAEAADGKSITIHAKDIEGKAVFRCEASDKAGTLRGTCEVTVANLVDGVDGRTQYLHIKYSNDGGKTFTEENGETPGDYIGVRTDEVETASMNVKDYRWCRAKGDQGIPGPSGNPGRSSYFHVMYSPVKNPSSAQMTKIPDKYIGTYVDFNVEDSTDPKVYQWQQLEGTQGPQGDRGIPGENGEDGNTSYLHIKYSNDGGNTFTDNSGETPGSWIGMYVDFYQPDSDKTSDYKWHKFEGDAGKKGEPGKGIQERKAYYLVSAKDTGITTETAGWQTTIPTMTETNRFLWIYEVYIYTDGSKDNTTPRVTGVFGGRGEQGPKGEKGDSGERGLQGLQGPKGDQGIQGPKGTDGRTSYTHIAYANSADGTKDFSVTDSGRMYIGMYVDFAQADSSDPKKYAWSKIKGADGSQGIQGPKGADGKTPYLHIAYANSADGKTGFSTTDSTNKLFIGQYTDYTSADSTDAAKYSWTKIKGEAGKDAAIVSNTEPADKTKLWCDTSISPPLMKHYNSTTSAWEIVNDQSQVIETIYQSVYAEIDKAYDKVVIEVGEKTYSKDDIENMLGNVNTQFEQTKNAFNFNFEQLTKNMNALVGETDSGFSEIKKYIRFIDGAIVIGEEGNPLILKMINDRISFLENGNEVAYISNRRMYITDTEILNSLSIGNFAFKPRENGNLSFGKVR</sequence>
<accession>A0ABS6D4L1</accession>
<feature type="region of interest" description="Disordered" evidence="1">
    <location>
        <begin position="601"/>
        <end position="620"/>
    </location>
</feature>